<keyword evidence="1" id="KW-0472">Membrane</keyword>
<evidence type="ECO:0000313" key="2">
    <source>
        <dbReference type="EMBL" id="QLG49828.1"/>
    </source>
</evidence>
<sequence>MGSTTTLDRVQSDFTTTAWVLIPVAVGLNLVGRFIVQTLRLPLFLDSSGTILLGIIAGPWVAAVGGGLTSIMIAIGLNPGSLPFIFVQIAFGIVSGTLAYRGWFVIETMIDYWKLITSGVILAIVSTLISTPIAVYLFGGVTGAPADVMTGVLLASGQDLFQAVLGGRIVIELIDKTAAIIVAYYVAVNIPKRYLPKRGREALGE</sequence>
<dbReference type="EMBL" id="CP058601">
    <property type="protein sequence ID" value="QLG49828.1"/>
    <property type="molecule type" value="Genomic_DNA"/>
</dbReference>
<dbReference type="GeneID" id="56034357"/>
<keyword evidence="1" id="KW-0812">Transmembrane</keyword>
<proteinExistence type="predicted"/>
<dbReference type="RefSeq" id="WP_179261749.1">
    <property type="nucleotide sequence ID" value="NZ_CP058601.1"/>
</dbReference>
<feature type="transmembrane region" description="Helical" evidence="1">
    <location>
        <begin position="20"/>
        <end position="39"/>
    </location>
</feature>
<dbReference type="Proteomes" id="UP000509241">
    <property type="component" value="Chromosome"/>
</dbReference>
<protein>
    <submittedName>
        <fullName evidence="2">ECF transporter S component</fullName>
    </submittedName>
</protein>
<evidence type="ECO:0000313" key="3">
    <source>
        <dbReference type="Proteomes" id="UP000509241"/>
    </source>
</evidence>
<keyword evidence="3" id="KW-1185">Reference proteome</keyword>
<name>A0A7D5GII9_9EURY</name>
<keyword evidence="1" id="KW-1133">Transmembrane helix</keyword>
<feature type="transmembrane region" description="Helical" evidence="1">
    <location>
        <begin position="81"/>
        <end position="100"/>
    </location>
</feature>
<accession>A0A7D5GII9</accession>
<gene>
    <name evidence="2" type="ORF">HYG82_13660</name>
</gene>
<dbReference type="OrthoDB" id="341793at2157"/>
<dbReference type="Gene3D" id="1.10.1760.20">
    <property type="match status" value="1"/>
</dbReference>
<feature type="transmembrane region" description="Helical" evidence="1">
    <location>
        <begin position="51"/>
        <end position="75"/>
    </location>
</feature>
<dbReference type="AlphaFoldDB" id="A0A7D5GII9"/>
<organism evidence="2 3">
    <name type="scientific">Natrinema halophilum</name>
    <dbReference type="NCBI Taxonomy" id="1699371"/>
    <lineage>
        <taxon>Archaea</taxon>
        <taxon>Methanobacteriati</taxon>
        <taxon>Methanobacteriota</taxon>
        <taxon>Stenosarchaea group</taxon>
        <taxon>Halobacteria</taxon>
        <taxon>Halobacteriales</taxon>
        <taxon>Natrialbaceae</taxon>
        <taxon>Natrinema</taxon>
    </lineage>
</organism>
<feature type="transmembrane region" description="Helical" evidence="1">
    <location>
        <begin position="112"/>
        <end position="139"/>
    </location>
</feature>
<reference evidence="2 3" key="1">
    <citation type="submission" date="2020-07" db="EMBL/GenBank/DDBJ databases">
        <authorList>
            <person name="Cui H."/>
        </authorList>
    </citation>
    <scope>NUCLEOTIDE SEQUENCE [LARGE SCALE GENOMIC DNA]</scope>
    <source>
        <strain evidence="2 3">YPL8</strain>
    </source>
</reference>
<feature type="transmembrane region" description="Helical" evidence="1">
    <location>
        <begin position="169"/>
        <end position="188"/>
    </location>
</feature>
<dbReference type="KEGG" id="haly:HYG82_13660"/>
<evidence type="ECO:0000256" key="1">
    <source>
        <dbReference type="SAM" id="Phobius"/>
    </source>
</evidence>